<organism evidence="3">
    <name type="scientific">Kwoniella bestiolae CBS 10118</name>
    <dbReference type="NCBI Taxonomy" id="1296100"/>
    <lineage>
        <taxon>Eukaryota</taxon>
        <taxon>Fungi</taxon>
        <taxon>Dikarya</taxon>
        <taxon>Basidiomycota</taxon>
        <taxon>Agaricomycotina</taxon>
        <taxon>Tremellomycetes</taxon>
        <taxon>Tremellales</taxon>
        <taxon>Cryptococcaceae</taxon>
        <taxon>Kwoniella</taxon>
    </lineage>
</organism>
<name>A0A1B9GB36_9TREE</name>
<evidence type="ECO:0000256" key="1">
    <source>
        <dbReference type="SAM" id="MobiDB-lite"/>
    </source>
</evidence>
<protein>
    <submittedName>
        <fullName evidence="3">Uncharacterized protein</fullName>
    </submittedName>
</protein>
<proteinExistence type="predicted"/>
<reference evidence="4" key="4">
    <citation type="submission" date="2024-02" db="EMBL/GenBank/DDBJ databases">
        <title>Comparative genomics of Cryptococcus and Kwoniella reveals pathogenesis evolution and contrasting modes of karyotype evolution via chromosome fusion or intercentromeric recombination.</title>
        <authorList>
            <person name="Coelho M.A."/>
            <person name="David-Palma M."/>
            <person name="Shea T."/>
            <person name="Bowers K."/>
            <person name="McGinley-Smith S."/>
            <person name="Mohammad A.W."/>
            <person name="Gnirke A."/>
            <person name="Yurkov A.M."/>
            <person name="Nowrousian M."/>
            <person name="Sun S."/>
            <person name="Cuomo C.A."/>
            <person name="Heitman J."/>
        </authorList>
    </citation>
    <scope>NUCLEOTIDE SEQUENCE</scope>
    <source>
        <strain evidence="4">CBS 10118</strain>
    </source>
</reference>
<reference evidence="4" key="2">
    <citation type="submission" date="2013-07" db="EMBL/GenBank/DDBJ databases">
        <authorList>
            <consortium name="The Broad Institute Genome Sequencing Platform"/>
            <person name="Cuomo C."/>
            <person name="Litvintseva A."/>
            <person name="Chen Y."/>
            <person name="Heitman J."/>
            <person name="Sun S."/>
            <person name="Springer D."/>
            <person name="Dromer F."/>
            <person name="Young S.K."/>
            <person name="Zeng Q."/>
            <person name="Gargeya S."/>
            <person name="Fitzgerald M."/>
            <person name="Abouelleil A."/>
            <person name="Alvarado L."/>
            <person name="Berlin A.M."/>
            <person name="Chapman S.B."/>
            <person name="Dewar J."/>
            <person name="Goldberg J."/>
            <person name="Griggs A."/>
            <person name="Gujja S."/>
            <person name="Hansen M."/>
            <person name="Howarth C."/>
            <person name="Imamovic A."/>
            <person name="Larimer J."/>
            <person name="McCowan C."/>
            <person name="Murphy C."/>
            <person name="Pearson M."/>
            <person name="Priest M."/>
            <person name="Roberts A."/>
            <person name="Saif S."/>
            <person name="Shea T."/>
            <person name="Sykes S."/>
            <person name="Wortman J."/>
            <person name="Nusbaum C."/>
            <person name="Birren B."/>
        </authorList>
    </citation>
    <scope>NUCLEOTIDE SEQUENCE</scope>
    <source>
        <strain evidence="4">CBS 10118</strain>
    </source>
</reference>
<keyword evidence="5" id="KW-1185">Reference proteome</keyword>
<sequence length="116" mass="13025">MSNPNSPPTYEESLYVASSSRRPLSRKKKSTQGIGGDVVGSMKRGLKVDQRNDHRKEGRLRLLLGIAGLLFLILTTIWVIRLNKRITDKGGWSNLYGVISQRIFSPTSPKTDKQEL</sequence>
<keyword evidence="2" id="KW-1133">Transmembrane helix</keyword>
<keyword evidence="2" id="KW-0812">Transmembrane</keyword>
<gene>
    <name evidence="3" type="ORF">I302_03089</name>
    <name evidence="4" type="ORF">I302_104381</name>
</gene>
<evidence type="ECO:0000256" key="2">
    <source>
        <dbReference type="SAM" id="Phobius"/>
    </source>
</evidence>
<reference evidence="3" key="1">
    <citation type="submission" date="2013-07" db="EMBL/GenBank/DDBJ databases">
        <title>The Genome Sequence of Cryptococcus bestiolae CBS10118.</title>
        <authorList>
            <consortium name="The Broad Institute Genome Sequencing Platform"/>
            <person name="Cuomo C."/>
            <person name="Litvintseva A."/>
            <person name="Chen Y."/>
            <person name="Heitman J."/>
            <person name="Sun S."/>
            <person name="Springer D."/>
            <person name="Dromer F."/>
            <person name="Young S.K."/>
            <person name="Zeng Q."/>
            <person name="Gargeya S."/>
            <person name="Fitzgerald M."/>
            <person name="Abouelleil A."/>
            <person name="Alvarado L."/>
            <person name="Berlin A.M."/>
            <person name="Chapman S.B."/>
            <person name="Dewar J."/>
            <person name="Goldberg J."/>
            <person name="Griggs A."/>
            <person name="Gujja S."/>
            <person name="Hansen M."/>
            <person name="Howarth C."/>
            <person name="Imamovic A."/>
            <person name="Larimer J."/>
            <person name="McCowan C."/>
            <person name="Murphy C."/>
            <person name="Pearson M."/>
            <person name="Priest M."/>
            <person name="Roberts A."/>
            <person name="Saif S."/>
            <person name="Shea T."/>
            <person name="Sykes S."/>
            <person name="Wortman J."/>
            <person name="Nusbaum C."/>
            <person name="Birren B."/>
        </authorList>
    </citation>
    <scope>NUCLEOTIDE SEQUENCE [LARGE SCALE GENOMIC DNA]</scope>
    <source>
        <strain evidence="3">CBS 10118</strain>
    </source>
</reference>
<evidence type="ECO:0000313" key="5">
    <source>
        <dbReference type="Proteomes" id="UP000092730"/>
    </source>
</evidence>
<dbReference type="EMBL" id="KI894019">
    <property type="protein sequence ID" value="OCF28237.1"/>
    <property type="molecule type" value="Genomic_DNA"/>
</dbReference>
<feature type="transmembrane region" description="Helical" evidence="2">
    <location>
        <begin position="60"/>
        <end position="80"/>
    </location>
</feature>
<dbReference type="RefSeq" id="XP_019049307.1">
    <property type="nucleotide sequence ID" value="XM_019189745.1"/>
</dbReference>
<evidence type="ECO:0000313" key="4">
    <source>
        <dbReference type="EMBL" id="WVW82374.1"/>
    </source>
</evidence>
<dbReference type="VEuPathDB" id="FungiDB:I302_03089"/>
<dbReference type="KEGG" id="kbi:30207488"/>
<evidence type="ECO:0000313" key="3">
    <source>
        <dbReference type="EMBL" id="OCF28237.1"/>
    </source>
</evidence>
<dbReference type="GeneID" id="30207488"/>
<dbReference type="OrthoDB" id="2573119at2759"/>
<reference evidence="3" key="3">
    <citation type="submission" date="2014-01" db="EMBL/GenBank/DDBJ databases">
        <title>Evolution of pathogenesis and genome organization in the Tremellales.</title>
        <authorList>
            <person name="Cuomo C."/>
            <person name="Litvintseva A."/>
            <person name="Heitman J."/>
            <person name="Chen Y."/>
            <person name="Sun S."/>
            <person name="Springer D."/>
            <person name="Dromer F."/>
            <person name="Young S."/>
            <person name="Zeng Q."/>
            <person name="Chapman S."/>
            <person name="Gujja S."/>
            <person name="Saif S."/>
            <person name="Birren B."/>
        </authorList>
    </citation>
    <scope>NUCLEOTIDE SEQUENCE</scope>
    <source>
        <strain evidence="3">CBS 10118</strain>
    </source>
</reference>
<accession>A0A1B9GB36</accession>
<feature type="region of interest" description="Disordered" evidence="1">
    <location>
        <begin position="1"/>
        <end position="38"/>
    </location>
</feature>
<dbReference type="Proteomes" id="UP000092730">
    <property type="component" value="Chromosome 2"/>
</dbReference>
<keyword evidence="2" id="KW-0472">Membrane</keyword>
<dbReference type="EMBL" id="CP144542">
    <property type="protein sequence ID" value="WVW82374.1"/>
    <property type="molecule type" value="Genomic_DNA"/>
</dbReference>
<dbReference type="AlphaFoldDB" id="A0A1B9GB36"/>